<dbReference type="InterPro" id="IPR051272">
    <property type="entry name" value="RIO-type_Ser/Thr_kinase"/>
</dbReference>
<reference evidence="13 14" key="1">
    <citation type="submission" date="2023-05" db="EMBL/GenBank/DDBJ databases">
        <title>A new hyperthermophilic archaea 'Ignisphaera cupida' sp. nov. and description of the family 'Ignisphaeraceae' fam. nov.</title>
        <authorList>
            <person name="Podosokorskaya O.A."/>
            <person name="Elcheninov A.G."/>
            <person name="Klukina A."/>
            <person name="Merkel A.Y."/>
        </authorList>
    </citation>
    <scope>NUCLEOTIDE SEQUENCE [LARGE SCALE GENOMIC DNA]</scope>
    <source>
        <strain evidence="13 14">4213-co</strain>
    </source>
</reference>
<name>A0ABD4Z4V4_9CREN</name>
<dbReference type="InterPro" id="IPR011009">
    <property type="entry name" value="Kinase-like_dom_sf"/>
</dbReference>
<dbReference type="CDD" id="cd05145">
    <property type="entry name" value="RIO1_like"/>
    <property type="match status" value="1"/>
</dbReference>
<feature type="domain" description="Protein kinase" evidence="12">
    <location>
        <begin position="53"/>
        <end position="277"/>
    </location>
</feature>
<evidence type="ECO:0000256" key="7">
    <source>
        <dbReference type="ARBA" id="ARBA00022777"/>
    </source>
</evidence>
<dbReference type="EC" id="2.7.11.1" evidence="2"/>
<keyword evidence="4" id="KW-0808">Transferase</keyword>
<dbReference type="GO" id="GO:0004674">
    <property type="term" value="F:protein serine/threonine kinase activity"/>
    <property type="evidence" value="ECO:0007669"/>
    <property type="project" value="UniProtKB-KW"/>
</dbReference>
<evidence type="ECO:0000313" key="13">
    <source>
        <dbReference type="EMBL" id="MDK6028346.1"/>
    </source>
</evidence>
<dbReference type="Pfam" id="PF01163">
    <property type="entry name" value="RIO1"/>
    <property type="match status" value="1"/>
</dbReference>
<dbReference type="InterPro" id="IPR000687">
    <property type="entry name" value="RIO_kinase"/>
</dbReference>
<keyword evidence="9" id="KW-0460">Magnesium</keyword>
<dbReference type="PANTHER" id="PTHR45723">
    <property type="entry name" value="SERINE/THREONINE-PROTEIN KINASE RIO1"/>
    <property type="match status" value="1"/>
</dbReference>
<evidence type="ECO:0000256" key="11">
    <source>
        <dbReference type="ARBA" id="ARBA00048679"/>
    </source>
</evidence>
<dbReference type="Gene3D" id="1.10.510.10">
    <property type="entry name" value="Transferase(Phosphotransferase) domain 1"/>
    <property type="match status" value="1"/>
</dbReference>
<evidence type="ECO:0000256" key="6">
    <source>
        <dbReference type="ARBA" id="ARBA00022741"/>
    </source>
</evidence>
<comment type="catalytic activity">
    <reaction evidence="11">
        <text>L-seryl-[protein] + ATP = O-phospho-L-seryl-[protein] + ADP + H(+)</text>
        <dbReference type="Rhea" id="RHEA:17989"/>
        <dbReference type="Rhea" id="RHEA-COMP:9863"/>
        <dbReference type="Rhea" id="RHEA-COMP:11604"/>
        <dbReference type="ChEBI" id="CHEBI:15378"/>
        <dbReference type="ChEBI" id="CHEBI:29999"/>
        <dbReference type="ChEBI" id="CHEBI:30616"/>
        <dbReference type="ChEBI" id="CHEBI:83421"/>
        <dbReference type="ChEBI" id="CHEBI:456216"/>
        <dbReference type="EC" id="2.7.11.1"/>
    </reaction>
</comment>
<comment type="caution">
    <text evidence="13">The sequence shown here is derived from an EMBL/GenBank/DDBJ whole genome shotgun (WGS) entry which is preliminary data.</text>
</comment>
<evidence type="ECO:0000256" key="2">
    <source>
        <dbReference type="ARBA" id="ARBA00012513"/>
    </source>
</evidence>
<dbReference type="GO" id="GO:0046872">
    <property type="term" value="F:metal ion binding"/>
    <property type="evidence" value="ECO:0007669"/>
    <property type="project" value="UniProtKB-KW"/>
</dbReference>
<dbReference type="Proteomes" id="UP001529235">
    <property type="component" value="Unassembled WGS sequence"/>
</dbReference>
<evidence type="ECO:0000256" key="1">
    <source>
        <dbReference type="ARBA" id="ARBA00009196"/>
    </source>
</evidence>
<keyword evidence="6" id="KW-0547">Nucleotide-binding</keyword>
<dbReference type="GO" id="GO:0005524">
    <property type="term" value="F:ATP binding"/>
    <property type="evidence" value="ECO:0007669"/>
    <property type="project" value="UniProtKB-KW"/>
</dbReference>
<dbReference type="EMBL" id="JASNVW010000001">
    <property type="protein sequence ID" value="MDK6028346.1"/>
    <property type="molecule type" value="Genomic_DNA"/>
</dbReference>
<keyword evidence="14" id="KW-1185">Reference proteome</keyword>
<dbReference type="PROSITE" id="PS01245">
    <property type="entry name" value="RIO1"/>
    <property type="match status" value="1"/>
</dbReference>
<proteinExistence type="inferred from homology"/>
<evidence type="ECO:0000259" key="12">
    <source>
        <dbReference type="PROSITE" id="PS50011"/>
    </source>
</evidence>
<keyword evidence="3" id="KW-0723">Serine/threonine-protein kinase</keyword>
<accession>A0ABD4Z4V4</accession>
<comment type="similarity">
    <text evidence="1">Belongs to the protein kinase superfamily. RIO-type Ser/Thr kinase family.</text>
</comment>
<evidence type="ECO:0000256" key="5">
    <source>
        <dbReference type="ARBA" id="ARBA00022723"/>
    </source>
</evidence>
<keyword evidence="5" id="KW-0479">Metal-binding</keyword>
<keyword evidence="7 13" id="KW-0418">Kinase</keyword>
<dbReference type="RefSeq" id="WP_285273312.1">
    <property type="nucleotide sequence ID" value="NZ_JASNVW010000001.1"/>
</dbReference>
<evidence type="ECO:0000256" key="9">
    <source>
        <dbReference type="ARBA" id="ARBA00022842"/>
    </source>
</evidence>
<protein>
    <recommendedName>
        <fullName evidence="2">non-specific serine/threonine protein kinase</fullName>
        <ecNumber evidence="2">2.7.11.1</ecNumber>
    </recommendedName>
</protein>
<dbReference type="InterPro" id="IPR000719">
    <property type="entry name" value="Prot_kinase_dom"/>
</dbReference>
<organism evidence="13 14">
    <name type="scientific">Ignisphaera cupida</name>
    <dbReference type="NCBI Taxonomy" id="3050454"/>
    <lineage>
        <taxon>Archaea</taxon>
        <taxon>Thermoproteota</taxon>
        <taxon>Thermoprotei</taxon>
        <taxon>Desulfurococcales</taxon>
        <taxon>Desulfurococcaceae</taxon>
        <taxon>Ignisphaera</taxon>
    </lineage>
</organism>
<dbReference type="PROSITE" id="PS50011">
    <property type="entry name" value="PROTEIN_KINASE_DOM"/>
    <property type="match status" value="1"/>
</dbReference>
<gene>
    <name evidence="13" type="ORF">QPL79_03085</name>
</gene>
<evidence type="ECO:0000256" key="3">
    <source>
        <dbReference type="ARBA" id="ARBA00022527"/>
    </source>
</evidence>
<dbReference type="SUPFAM" id="SSF56112">
    <property type="entry name" value="Protein kinase-like (PK-like)"/>
    <property type="match status" value="1"/>
</dbReference>
<dbReference type="AlphaFoldDB" id="A0ABD4Z4V4"/>
<dbReference type="SMART" id="SM00090">
    <property type="entry name" value="RIO"/>
    <property type="match status" value="1"/>
</dbReference>
<evidence type="ECO:0000256" key="10">
    <source>
        <dbReference type="ARBA" id="ARBA00047899"/>
    </source>
</evidence>
<evidence type="ECO:0000256" key="4">
    <source>
        <dbReference type="ARBA" id="ARBA00022679"/>
    </source>
</evidence>
<keyword evidence="8" id="KW-0067">ATP-binding</keyword>
<dbReference type="Gene3D" id="3.30.200.20">
    <property type="entry name" value="Phosphorylase Kinase, domain 1"/>
    <property type="match status" value="1"/>
</dbReference>
<evidence type="ECO:0000313" key="14">
    <source>
        <dbReference type="Proteomes" id="UP001529235"/>
    </source>
</evidence>
<evidence type="ECO:0000256" key="8">
    <source>
        <dbReference type="ARBA" id="ARBA00022840"/>
    </source>
</evidence>
<comment type="catalytic activity">
    <reaction evidence="10">
        <text>L-threonyl-[protein] + ATP = O-phospho-L-threonyl-[protein] + ADP + H(+)</text>
        <dbReference type="Rhea" id="RHEA:46608"/>
        <dbReference type="Rhea" id="RHEA-COMP:11060"/>
        <dbReference type="Rhea" id="RHEA-COMP:11605"/>
        <dbReference type="ChEBI" id="CHEBI:15378"/>
        <dbReference type="ChEBI" id="CHEBI:30013"/>
        <dbReference type="ChEBI" id="CHEBI:30616"/>
        <dbReference type="ChEBI" id="CHEBI:61977"/>
        <dbReference type="ChEBI" id="CHEBI:456216"/>
        <dbReference type="EC" id="2.7.11.1"/>
    </reaction>
</comment>
<dbReference type="InterPro" id="IPR018934">
    <property type="entry name" value="RIO_dom"/>
</dbReference>
<sequence length="277" mass="32162">MSEDIEKRVDIEIGKRSRERRHKDSDLLETVEEVFDKPTILAIIELKNRGCLAELKGVVAAGKEARIYWAKNRNGGDLAVKIYLTSSAEFRKSIWKYIKGDPRYEWITSLPSHKLMSVWAKKEFSNLRKMYEAGVSVPKPFCVYRNVLVMEFIGSEGVRAPLLKEVVEMGKIDYEMAQKIFGIIIKNIYKMYWFAGLVHGDLSEYNVMIHNDNVYIIDVSQAVSLSHPNAHVFLYRDVMNIVKFFRDEIGLEQYSADKLFDYIVSKKVNELEKMLEE</sequence>
<dbReference type="InterPro" id="IPR018935">
    <property type="entry name" value="RIO_kinase_CS"/>
</dbReference>